<name>A0A1B8PIP1_MORNO</name>
<dbReference type="Gene3D" id="1.10.1660.10">
    <property type="match status" value="1"/>
</dbReference>
<dbReference type="InterPro" id="IPR000551">
    <property type="entry name" value="MerR-type_HTH_dom"/>
</dbReference>
<feature type="domain" description="HTH merR-type" evidence="1">
    <location>
        <begin position="1"/>
        <end position="44"/>
    </location>
</feature>
<dbReference type="EMBL" id="LZDN01000034">
    <property type="protein sequence ID" value="OBX49634.1"/>
    <property type="molecule type" value="Genomic_DNA"/>
</dbReference>
<dbReference type="OrthoDB" id="5319803at2"/>
<sequence length="92" mass="11002">MYKPKEFAKKIGVSVSTLRRWDKEKRLVPLRTKTNHRVYTDDDIFKVLNPKKPSNQGKIIVYCMDLKNTKSKSNRWLKKIHDIRTHDRTCSQ</sequence>
<dbReference type="Proteomes" id="UP000092671">
    <property type="component" value="Unassembled WGS sequence"/>
</dbReference>
<dbReference type="GO" id="GO:0003677">
    <property type="term" value="F:DNA binding"/>
    <property type="evidence" value="ECO:0007669"/>
    <property type="project" value="InterPro"/>
</dbReference>
<protein>
    <recommendedName>
        <fullName evidence="1">HTH merR-type domain-containing protein</fullName>
    </recommendedName>
</protein>
<dbReference type="AlphaFoldDB" id="A0A1B8PIP1"/>
<proteinExistence type="predicted"/>
<evidence type="ECO:0000313" key="3">
    <source>
        <dbReference type="Proteomes" id="UP000092671"/>
    </source>
</evidence>
<accession>A0A1B8PIP1</accession>
<dbReference type="CDD" id="cd04761">
    <property type="entry name" value="HTH_MerR-SF"/>
    <property type="match status" value="1"/>
</dbReference>
<organism evidence="2 3">
    <name type="scientific">Moraxella nonliquefaciens</name>
    <dbReference type="NCBI Taxonomy" id="478"/>
    <lineage>
        <taxon>Bacteria</taxon>
        <taxon>Pseudomonadati</taxon>
        <taxon>Pseudomonadota</taxon>
        <taxon>Gammaproteobacteria</taxon>
        <taxon>Moraxellales</taxon>
        <taxon>Moraxellaceae</taxon>
        <taxon>Moraxella</taxon>
    </lineage>
</organism>
<dbReference type="GO" id="GO:0006355">
    <property type="term" value="P:regulation of DNA-templated transcription"/>
    <property type="evidence" value="ECO:0007669"/>
    <property type="project" value="InterPro"/>
</dbReference>
<dbReference type="InterPro" id="IPR009061">
    <property type="entry name" value="DNA-bd_dom_put_sf"/>
</dbReference>
<evidence type="ECO:0000313" key="2">
    <source>
        <dbReference type="EMBL" id="OBX49634.1"/>
    </source>
</evidence>
<reference evidence="2 3" key="1">
    <citation type="submission" date="2016-06" db="EMBL/GenBank/DDBJ databases">
        <title>Draft genome of Moraxella nonliquefaciens CCUG 60284.</title>
        <authorList>
            <person name="Salva-Serra F."/>
            <person name="Engstrom-Jakobsson H."/>
            <person name="Thorell K."/>
            <person name="Gonzales-Siles L."/>
            <person name="Karlsson R."/>
            <person name="Boulund F."/>
            <person name="Engstrand L."/>
            <person name="Kristiansson E."/>
            <person name="Moore E."/>
        </authorList>
    </citation>
    <scope>NUCLEOTIDE SEQUENCE [LARGE SCALE GENOMIC DNA]</scope>
    <source>
        <strain evidence="2 3">CCUG 60284</strain>
    </source>
</reference>
<comment type="caution">
    <text evidence="2">The sequence shown here is derived from an EMBL/GenBank/DDBJ whole genome shotgun (WGS) entry which is preliminary data.</text>
</comment>
<dbReference type="Pfam" id="PF00376">
    <property type="entry name" value="MerR"/>
    <property type="match status" value="1"/>
</dbReference>
<dbReference type="PROSITE" id="PS50937">
    <property type="entry name" value="HTH_MERR_2"/>
    <property type="match status" value="1"/>
</dbReference>
<gene>
    <name evidence="2" type="ORF">A9Z60_03115</name>
</gene>
<dbReference type="SMART" id="SM00422">
    <property type="entry name" value="HTH_MERR"/>
    <property type="match status" value="1"/>
</dbReference>
<evidence type="ECO:0000259" key="1">
    <source>
        <dbReference type="PROSITE" id="PS50937"/>
    </source>
</evidence>
<dbReference type="RefSeq" id="WP_066888434.1">
    <property type="nucleotide sequence ID" value="NZ_LZDM01000041.1"/>
</dbReference>
<dbReference type="SUPFAM" id="SSF46955">
    <property type="entry name" value="Putative DNA-binding domain"/>
    <property type="match status" value="1"/>
</dbReference>